<evidence type="ECO:0000256" key="3">
    <source>
        <dbReference type="ARBA" id="ARBA00023163"/>
    </source>
</evidence>
<dbReference type="SUPFAM" id="SSF46785">
    <property type="entry name" value="Winged helix' DNA-binding domain"/>
    <property type="match status" value="1"/>
</dbReference>
<dbReference type="Pfam" id="PF12802">
    <property type="entry name" value="MarR_2"/>
    <property type="match status" value="1"/>
</dbReference>
<dbReference type="GO" id="GO:0003677">
    <property type="term" value="F:DNA binding"/>
    <property type="evidence" value="ECO:0007669"/>
    <property type="project" value="UniProtKB-KW"/>
</dbReference>
<keyword evidence="2" id="KW-0238">DNA-binding</keyword>
<dbReference type="Proteomes" id="UP000016568">
    <property type="component" value="Unassembled WGS sequence"/>
</dbReference>
<evidence type="ECO:0000259" key="4">
    <source>
        <dbReference type="PROSITE" id="PS50995"/>
    </source>
</evidence>
<comment type="caution">
    <text evidence="5">The sequence shown here is derived from an EMBL/GenBank/DDBJ whole genome shotgun (WGS) entry which is preliminary data.</text>
</comment>
<protein>
    <submittedName>
        <fullName evidence="5">Putative MarR family transcriptional regulator</fullName>
    </submittedName>
</protein>
<dbReference type="GO" id="GO:0003700">
    <property type="term" value="F:DNA-binding transcription factor activity"/>
    <property type="evidence" value="ECO:0007669"/>
    <property type="project" value="InterPro"/>
</dbReference>
<dbReference type="InterPro" id="IPR036388">
    <property type="entry name" value="WH-like_DNA-bd_sf"/>
</dbReference>
<dbReference type="PANTHER" id="PTHR42756">
    <property type="entry name" value="TRANSCRIPTIONAL REGULATOR, MARR"/>
    <property type="match status" value="1"/>
</dbReference>
<evidence type="ECO:0000256" key="2">
    <source>
        <dbReference type="ARBA" id="ARBA00023125"/>
    </source>
</evidence>
<name>U2YMV3_9SPHN</name>
<dbReference type="SMART" id="SM00347">
    <property type="entry name" value="HTH_MARR"/>
    <property type="match status" value="1"/>
</dbReference>
<organism evidence="5 6">
    <name type="scientific">Caenibius tardaugens NBRC 16725</name>
    <dbReference type="NCBI Taxonomy" id="1219035"/>
    <lineage>
        <taxon>Bacteria</taxon>
        <taxon>Pseudomonadati</taxon>
        <taxon>Pseudomonadota</taxon>
        <taxon>Alphaproteobacteria</taxon>
        <taxon>Sphingomonadales</taxon>
        <taxon>Erythrobacteraceae</taxon>
        <taxon>Caenibius</taxon>
    </lineage>
</organism>
<dbReference type="InterPro" id="IPR000835">
    <property type="entry name" value="HTH_MarR-typ"/>
</dbReference>
<accession>U2YMV3</accession>
<dbReference type="eggNOG" id="COG1846">
    <property type="taxonomic scope" value="Bacteria"/>
</dbReference>
<evidence type="ECO:0000313" key="6">
    <source>
        <dbReference type="Proteomes" id="UP000016568"/>
    </source>
</evidence>
<dbReference type="PROSITE" id="PS50995">
    <property type="entry name" value="HTH_MARR_2"/>
    <property type="match status" value="1"/>
</dbReference>
<dbReference type="PANTHER" id="PTHR42756:SF1">
    <property type="entry name" value="TRANSCRIPTIONAL REPRESSOR OF EMRAB OPERON"/>
    <property type="match status" value="1"/>
</dbReference>
<dbReference type="PRINTS" id="PR00598">
    <property type="entry name" value="HTHMARR"/>
</dbReference>
<feature type="domain" description="HTH marR-type" evidence="4">
    <location>
        <begin position="1"/>
        <end position="137"/>
    </location>
</feature>
<dbReference type="AlphaFoldDB" id="U2YMV3"/>
<reference evidence="5 6" key="1">
    <citation type="submission" date="2013-09" db="EMBL/GenBank/DDBJ databases">
        <title>Whole genome shotgun sequence of Novosphingobium tardaugens NBRC 16725.</title>
        <authorList>
            <person name="Isaki S."/>
            <person name="Hosoyama A."/>
            <person name="Tsuchikane K."/>
            <person name="Katsumata H."/>
            <person name="Ando Y."/>
            <person name="Yamazaki S."/>
            <person name="Fujita N."/>
        </authorList>
    </citation>
    <scope>NUCLEOTIDE SEQUENCE [LARGE SCALE GENOMIC DNA]</scope>
    <source>
        <strain evidence="5 6">NBRC 16725</strain>
    </source>
</reference>
<gene>
    <name evidence="5" type="ORF">NT2_06_02520</name>
</gene>
<evidence type="ECO:0000313" key="5">
    <source>
        <dbReference type="EMBL" id="GAD49812.1"/>
    </source>
</evidence>
<keyword evidence="6" id="KW-1185">Reference proteome</keyword>
<dbReference type="InterPro" id="IPR023187">
    <property type="entry name" value="Tscrpt_reg_MarR-type_CS"/>
</dbReference>
<dbReference type="PROSITE" id="PS01117">
    <property type="entry name" value="HTH_MARR_1"/>
    <property type="match status" value="1"/>
</dbReference>
<sequence length="154" mass="17519">MERVANAIVALRRNPHNRAIQRYIYLVGDHELTPVQVDILETVVNNPGQRMNELADALGVDASTVSRTTLPLVKLGLIKRQSDASDRRLTMMVPTEKGRKQARTIMESRRTMMYRVQSHLPQDRLDAFGELLEAYIGAVNVEGTRILKELRGRR</sequence>
<evidence type="ECO:0000256" key="1">
    <source>
        <dbReference type="ARBA" id="ARBA00023015"/>
    </source>
</evidence>
<dbReference type="InterPro" id="IPR036390">
    <property type="entry name" value="WH_DNA-bd_sf"/>
</dbReference>
<proteinExistence type="predicted"/>
<dbReference type="EMBL" id="BASZ01000006">
    <property type="protein sequence ID" value="GAD49812.1"/>
    <property type="molecule type" value="Genomic_DNA"/>
</dbReference>
<keyword evidence="3" id="KW-0804">Transcription</keyword>
<dbReference type="Gene3D" id="1.10.10.10">
    <property type="entry name" value="Winged helix-like DNA-binding domain superfamily/Winged helix DNA-binding domain"/>
    <property type="match status" value="1"/>
</dbReference>
<keyword evidence="1" id="KW-0805">Transcription regulation</keyword>